<reference evidence="4" key="2">
    <citation type="journal article" date="2019" name="Int. J. Syst. Evol. Microbiol.">
        <title>The Global Catalogue of Microorganisms (GCM) 10K type strain sequencing project: providing services to taxonomists for standard genome sequencing and annotation.</title>
        <authorList>
            <consortium name="The Broad Institute Genomics Platform"/>
            <consortium name="The Broad Institute Genome Sequencing Center for Infectious Disease"/>
            <person name="Wu L."/>
            <person name="Ma J."/>
        </authorList>
    </citation>
    <scope>NUCLEOTIDE SEQUENCE [LARGE SCALE GENOMIC DNA]</scope>
    <source>
        <strain evidence="4">CGMCC 1.15644</strain>
    </source>
</reference>
<dbReference type="OrthoDB" id="790322at2"/>
<accession>A0A4R2HGC9</accession>
<dbReference type="RefSeq" id="WP_132531562.1">
    <property type="nucleotide sequence ID" value="NZ_BMJO01000004.1"/>
</dbReference>
<evidence type="ECO:0000313" key="4">
    <source>
        <dbReference type="Proteomes" id="UP000622648"/>
    </source>
</evidence>
<reference evidence="1" key="1">
    <citation type="journal article" date="2014" name="Int. J. Syst. Evol. Microbiol.">
        <title>Complete genome of a new Firmicutes species belonging to the dominant human colonic microbiota ('Ruminococcus bicirculans') reveals two chromosomes and a selective capacity to utilize plant glucans.</title>
        <authorList>
            <consortium name="NISC Comparative Sequencing Program"/>
            <person name="Wegmann U."/>
            <person name="Louis P."/>
            <person name="Goesmann A."/>
            <person name="Henrissat B."/>
            <person name="Duncan S.H."/>
            <person name="Flint H.J."/>
        </authorList>
    </citation>
    <scope>NUCLEOTIDE SEQUENCE</scope>
    <source>
        <strain evidence="1">CGMCC 1.15644</strain>
    </source>
</reference>
<dbReference type="EMBL" id="SLWO01000003">
    <property type="protein sequence ID" value="TCO27094.1"/>
    <property type="molecule type" value="Genomic_DNA"/>
</dbReference>
<protein>
    <submittedName>
        <fullName evidence="2">Uncharacterized protein</fullName>
    </submittedName>
</protein>
<dbReference type="Proteomes" id="UP000622648">
    <property type="component" value="Unassembled WGS sequence"/>
</dbReference>
<evidence type="ECO:0000313" key="3">
    <source>
        <dbReference type="Proteomes" id="UP000295684"/>
    </source>
</evidence>
<dbReference type="EMBL" id="BMJO01000004">
    <property type="protein sequence ID" value="GGE58836.1"/>
    <property type="molecule type" value="Genomic_DNA"/>
</dbReference>
<gene>
    <name evidence="2" type="ORF">EV200_103428</name>
    <name evidence="1" type="ORF">GCM10011413_26670</name>
</gene>
<keyword evidence="4" id="KW-1185">Reference proteome</keyword>
<sequence>MSKTRKVSFSSVYKRKWLTSEDSVFSEIDEVITFVKKLSKKERQFEMKEDKFCLLQTATTKKDNDGHAIISGLFKSARHTFRPNLIDKETGEERLSPKRLSEGDVEKTHFAFKLTPAELFLVVEINGHGLTVNQIIEYINAFTKKHLNAQGKRKGFSVKLLKLGRKDFLAQIQSMKRIKTARIFFDKKLLGSNCLNFSNRTTNLQRDLELTVKAQQREDISETAIDFWNSFSSKKNDSISKVRIEGRDENDTEVALDTSFMEMVDSIDVSVNGVTGEVESKEMLRALQAFTKNL</sequence>
<comment type="caution">
    <text evidence="2">The sequence shown here is derived from an EMBL/GenBank/DDBJ whole genome shotgun (WGS) entry which is preliminary data.</text>
</comment>
<organism evidence="2 3">
    <name type="scientific">Pedobacter psychrotolerans</name>
    <dbReference type="NCBI Taxonomy" id="1843235"/>
    <lineage>
        <taxon>Bacteria</taxon>
        <taxon>Pseudomonadati</taxon>
        <taxon>Bacteroidota</taxon>
        <taxon>Sphingobacteriia</taxon>
        <taxon>Sphingobacteriales</taxon>
        <taxon>Sphingobacteriaceae</taxon>
        <taxon>Pedobacter</taxon>
    </lineage>
</organism>
<proteinExistence type="predicted"/>
<evidence type="ECO:0000313" key="1">
    <source>
        <dbReference type="EMBL" id="GGE58836.1"/>
    </source>
</evidence>
<evidence type="ECO:0000313" key="2">
    <source>
        <dbReference type="EMBL" id="TCO27094.1"/>
    </source>
</evidence>
<reference evidence="1" key="4">
    <citation type="submission" date="2024-05" db="EMBL/GenBank/DDBJ databases">
        <authorList>
            <person name="Sun Q."/>
            <person name="Zhou Y."/>
        </authorList>
    </citation>
    <scope>NUCLEOTIDE SEQUENCE</scope>
    <source>
        <strain evidence="1">CGMCC 1.15644</strain>
    </source>
</reference>
<dbReference type="AlphaFoldDB" id="A0A4R2HGC9"/>
<dbReference type="Proteomes" id="UP000295684">
    <property type="component" value="Unassembled WGS sequence"/>
</dbReference>
<reference evidence="2 3" key="3">
    <citation type="submission" date="2019-03" db="EMBL/GenBank/DDBJ databases">
        <title>Genomic Encyclopedia of Type Strains, Phase IV (KMG-IV): sequencing the most valuable type-strain genomes for metagenomic binning, comparative biology and taxonomic classification.</title>
        <authorList>
            <person name="Goeker M."/>
        </authorList>
    </citation>
    <scope>NUCLEOTIDE SEQUENCE [LARGE SCALE GENOMIC DNA]</scope>
    <source>
        <strain evidence="2 3">DSM 103236</strain>
    </source>
</reference>
<name>A0A4R2HGC9_9SPHI</name>